<dbReference type="InterPro" id="IPR002781">
    <property type="entry name" value="TM_pro_TauE-like"/>
</dbReference>
<dbReference type="InterPro" id="IPR051598">
    <property type="entry name" value="TSUP/Inactive_protease-like"/>
</dbReference>
<feature type="transmembrane region" description="Helical" evidence="6">
    <location>
        <begin position="209"/>
        <end position="228"/>
    </location>
</feature>
<dbReference type="PANTHER" id="PTHR43701:SF2">
    <property type="entry name" value="MEMBRANE TRANSPORTER PROTEIN YJNA-RELATED"/>
    <property type="match status" value="1"/>
</dbReference>
<proteinExistence type="inferred from homology"/>
<dbReference type="KEGG" id="nae:BHE16_09680"/>
<keyword evidence="6" id="KW-1003">Cell membrane</keyword>
<evidence type="ECO:0000256" key="4">
    <source>
        <dbReference type="ARBA" id="ARBA00022989"/>
    </source>
</evidence>
<evidence type="ECO:0000313" key="8">
    <source>
        <dbReference type="Proteomes" id="UP000183530"/>
    </source>
</evidence>
<evidence type="ECO:0000256" key="3">
    <source>
        <dbReference type="ARBA" id="ARBA00022692"/>
    </source>
</evidence>
<feature type="transmembrane region" description="Helical" evidence="6">
    <location>
        <begin position="144"/>
        <end position="177"/>
    </location>
</feature>
<dbReference type="GO" id="GO:0005886">
    <property type="term" value="C:plasma membrane"/>
    <property type="evidence" value="ECO:0007669"/>
    <property type="project" value="UniProtKB-SubCell"/>
</dbReference>
<feature type="transmembrane region" description="Helical" evidence="6">
    <location>
        <begin position="95"/>
        <end position="113"/>
    </location>
</feature>
<gene>
    <name evidence="7" type="ORF">BHE16_09680</name>
</gene>
<keyword evidence="4 6" id="KW-1133">Transmembrane helix</keyword>
<evidence type="ECO:0000256" key="5">
    <source>
        <dbReference type="ARBA" id="ARBA00023136"/>
    </source>
</evidence>
<dbReference type="STRING" id="556325.BHE16_09680"/>
<feature type="transmembrane region" description="Helical" evidence="6">
    <location>
        <begin position="240"/>
        <end position="258"/>
    </location>
</feature>
<evidence type="ECO:0000256" key="1">
    <source>
        <dbReference type="ARBA" id="ARBA00004141"/>
    </source>
</evidence>
<comment type="subcellular location">
    <subcellularLocation>
        <location evidence="6">Cell membrane</location>
        <topology evidence="6">Multi-pass membrane protein</topology>
    </subcellularLocation>
    <subcellularLocation>
        <location evidence="1">Membrane</location>
        <topology evidence="1">Multi-pass membrane protein</topology>
    </subcellularLocation>
</comment>
<evidence type="ECO:0000313" key="7">
    <source>
        <dbReference type="EMBL" id="APF41215.1"/>
    </source>
</evidence>
<organism evidence="7 8">
    <name type="scientific">Neomicrococcus aestuarii</name>
    <dbReference type="NCBI Taxonomy" id="556325"/>
    <lineage>
        <taxon>Bacteria</taxon>
        <taxon>Bacillati</taxon>
        <taxon>Actinomycetota</taxon>
        <taxon>Actinomycetes</taxon>
        <taxon>Micrococcales</taxon>
        <taxon>Micrococcaceae</taxon>
        <taxon>Neomicrococcus</taxon>
    </lineage>
</organism>
<protein>
    <recommendedName>
        <fullName evidence="6">Probable membrane transporter protein</fullName>
    </recommendedName>
</protein>
<feature type="transmembrane region" description="Helical" evidence="6">
    <location>
        <begin position="42"/>
        <end position="59"/>
    </location>
</feature>
<keyword evidence="5 6" id="KW-0472">Membrane</keyword>
<feature type="transmembrane region" description="Helical" evidence="6">
    <location>
        <begin position="71"/>
        <end position="89"/>
    </location>
</feature>
<dbReference type="AlphaFoldDB" id="A0A1L2ZP71"/>
<comment type="similarity">
    <text evidence="2 6">Belongs to the 4-toluene sulfonate uptake permease (TSUP) (TC 2.A.102) family.</text>
</comment>
<evidence type="ECO:0000256" key="6">
    <source>
        <dbReference type="RuleBase" id="RU363041"/>
    </source>
</evidence>
<dbReference type="Pfam" id="PF01925">
    <property type="entry name" value="TauE"/>
    <property type="match status" value="1"/>
</dbReference>
<dbReference type="EMBL" id="CP018135">
    <property type="protein sequence ID" value="APF41215.1"/>
    <property type="molecule type" value="Genomic_DNA"/>
</dbReference>
<accession>A0A1L2ZP71</accession>
<dbReference type="RefSeq" id="WP_071894684.1">
    <property type="nucleotide sequence ID" value="NZ_CP018135.1"/>
</dbReference>
<dbReference type="Proteomes" id="UP000183530">
    <property type="component" value="Chromosome"/>
</dbReference>
<dbReference type="PANTHER" id="PTHR43701">
    <property type="entry name" value="MEMBRANE TRANSPORTER PROTEIN MJ0441-RELATED"/>
    <property type="match status" value="1"/>
</dbReference>
<keyword evidence="8" id="KW-1185">Reference proteome</keyword>
<keyword evidence="3 6" id="KW-0812">Transmembrane</keyword>
<name>A0A1L2ZP71_9MICC</name>
<reference evidence="7 8" key="1">
    <citation type="submission" date="2016-11" db="EMBL/GenBank/DDBJ databases">
        <title>Genome sequencing of Zhihengliuella aestuarii B18 antagonistic to Plasmodiophora brassicae.</title>
        <authorList>
            <person name="Luo Y."/>
        </authorList>
    </citation>
    <scope>NUCLEOTIDE SEQUENCE [LARGE SCALE GENOMIC DNA]</scope>
    <source>
        <strain evidence="7 8">B18</strain>
    </source>
</reference>
<feature type="transmembrane region" description="Helical" evidence="6">
    <location>
        <begin position="183"/>
        <end position="202"/>
    </location>
</feature>
<evidence type="ECO:0000256" key="2">
    <source>
        <dbReference type="ARBA" id="ARBA00009142"/>
    </source>
</evidence>
<sequence>MFIAIVGGLFVGLLMGALGGGGAILAIPLLTFGLGLPVHDAAVASLVIVGLGALSGVFTHARYKHVWFQEGILFGVFGIGGAFLGTLMAKGIDSALLLSLFSILLVVVAGTMIRKALKPSTKPPTLNRLFTRIDGKLVINFRGVIYLVITATIVGLLTGFFGVGGGFAIVPALMLVFGLPMPVAVGTSLLVIFLNSVTAFILHGEAAMHLDWVVVSVFTLLAMSGSLVGGKLAHHIPKKVLQLSFASLLIVISIYTAIQSVPQLLS</sequence>